<accession>A0A1I4ERU3</accession>
<proteinExistence type="predicted"/>
<dbReference type="RefSeq" id="WP_091324532.1">
    <property type="nucleotide sequence ID" value="NZ_FOSW01000006.1"/>
</dbReference>
<keyword evidence="2" id="KW-1185">Reference proteome</keyword>
<organism evidence="1 2">
    <name type="scientific">Geodermatophilus ruber</name>
    <dbReference type="NCBI Taxonomy" id="504800"/>
    <lineage>
        <taxon>Bacteria</taxon>
        <taxon>Bacillati</taxon>
        <taxon>Actinomycetota</taxon>
        <taxon>Actinomycetes</taxon>
        <taxon>Geodermatophilales</taxon>
        <taxon>Geodermatophilaceae</taxon>
        <taxon>Geodermatophilus</taxon>
    </lineage>
</organism>
<protein>
    <submittedName>
        <fullName evidence="1">Uncharacterized protein</fullName>
    </submittedName>
</protein>
<gene>
    <name evidence="1" type="ORF">SAMN04488085_106159</name>
</gene>
<reference evidence="1 2" key="1">
    <citation type="submission" date="2016-10" db="EMBL/GenBank/DDBJ databases">
        <authorList>
            <person name="de Groot N.N."/>
        </authorList>
    </citation>
    <scope>NUCLEOTIDE SEQUENCE [LARGE SCALE GENOMIC DNA]</scope>
    <source>
        <strain evidence="1 2">DSM 45317</strain>
    </source>
</reference>
<evidence type="ECO:0000313" key="1">
    <source>
        <dbReference type="EMBL" id="SFL08428.1"/>
    </source>
</evidence>
<evidence type="ECO:0000313" key="2">
    <source>
        <dbReference type="Proteomes" id="UP000199152"/>
    </source>
</evidence>
<dbReference type="Proteomes" id="UP000199152">
    <property type="component" value="Unassembled WGS sequence"/>
</dbReference>
<sequence>MPTALAPQPAALIVLTDIDDLAEADREADLAERLEEAARGERPGPADAVALARAIRRGGAAAGAVHALGPGAAILAG</sequence>
<name>A0A1I4ERU3_9ACTN</name>
<dbReference type="EMBL" id="FOSW01000006">
    <property type="protein sequence ID" value="SFL08428.1"/>
    <property type="molecule type" value="Genomic_DNA"/>
</dbReference>
<dbReference type="AlphaFoldDB" id="A0A1I4ERU3"/>
<dbReference type="InParanoid" id="A0A1I4ERU3"/>